<dbReference type="GO" id="GO:0070402">
    <property type="term" value="F:NADPH binding"/>
    <property type="evidence" value="ECO:0007669"/>
    <property type="project" value="TreeGrafter"/>
</dbReference>
<evidence type="ECO:0000313" key="5">
    <source>
        <dbReference type="Proteomes" id="UP000287649"/>
    </source>
</evidence>
<evidence type="ECO:0000256" key="2">
    <source>
        <dbReference type="ARBA" id="ARBA00023002"/>
    </source>
</evidence>
<dbReference type="PANTHER" id="PTHR48106">
    <property type="entry name" value="QUINONE OXIDOREDUCTASE PIG3-RELATED"/>
    <property type="match status" value="1"/>
</dbReference>
<dbReference type="RefSeq" id="WP_126770550.1">
    <property type="nucleotide sequence ID" value="NZ_PIPX01000001.1"/>
</dbReference>
<dbReference type="InterPro" id="IPR011032">
    <property type="entry name" value="GroES-like_sf"/>
</dbReference>
<dbReference type="InterPro" id="IPR014189">
    <property type="entry name" value="Quinone_OxRdtase_PIG3"/>
</dbReference>
<dbReference type="GO" id="GO:0016651">
    <property type="term" value="F:oxidoreductase activity, acting on NAD(P)H"/>
    <property type="evidence" value="ECO:0007669"/>
    <property type="project" value="TreeGrafter"/>
</dbReference>
<keyword evidence="1" id="KW-0521">NADP</keyword>
<dbReference type="SUPFAM" id="SSF50129">
    <property type="entry name" value="GroES-like"/>
    <property type="match status" value="1"/>
</dbReference>
<dbReference type="Pfam" id="PF00107">
    <property type="entry name" value="ADH_zinc_N"/>
    <property type="match status" value="1"/>
</dbReference>
<dbReference type="InterPro" id="IPR036291">
    <property type="entry name" value="NAD(P)-bd_dom_sf"/>
</dbReference>
<evidence type="ECO:0000259" key="3">
    <source>
        <dbReference type="SMART" id="SM00829"/>
    </source>
</evidence>
<dbReference type="Proteomes" id="UP000287649">
    <property type="component" value="Unassembled WGS sequence"/>
</dbReference>
<dbReference type="EMBL" id="PIPX01000001">
    <property type="protein sequence ID" value="RUO55828.1"/>
    <property type="molecule type" value="Genomic_DNA"/>
</dbReference>
<sequence length="326" mass="35063">MSTHTAVGFRAQDGEPQRVQFNYAAPTTDEVVIAISHSGMNRADLMQLAGHYPPPPGASEILGLEASGKVIAVGPAVSRLQPGDEVCALLAAGGYADHVVVSEQQVAKLPRGISAAQGAALCEAFATAWFNLYEVAGIQPHERLLLHAGASSVSLAALQLAKHNHNPVFVTAGTDEKIAFCQQLGAEAGWNRRQGSFVEAVKNWGGADVIIDPVAGDYLAQDQQVLLQDGRIVVLGLMGGREATIDAGRLLMKRQRIQGSTLRNQPLPVKAKIMRALEQHVWPLLASGRCQVMIEKVYPLSEMKQALTQMRRNETQGKLVLAWEKS</sequence>
<dbReference type="Gene3D" id="3.40.50.720">
    <property type="entry name" value="NAD(P)-binding Rossmann-like Domain"/>
    <property type="match status" value="1"/>
</dbReference>
<organism evidence="4 5">
    <name type="scientific">Pseudidiomarina homiensis</name>
    <dbReference type="NCBI Taxonomy" id="364198"/>
    <lineage>
        <taxon>Bacteria</taxon>
        <taxon>Pseudomonadati</taxon>
        <taxon>Pseudomonadota</taxon>
        <taxon>Gammaproteobacteria</taxon>
        <taxon>Alteromonadales</taxon>
        <taxon>Idiomarinaceae</taxon>
        <taxon>Pseudidiomarina</taxon>
    </lineage>
</organism>
<reference evidence="5" key="1">
    <citation type="journal article" date="2018" name="Front. Microbiol.">
        <title>Genome-Based Analysis Reveals the Taxonomy and Diversity of the Family Idiomarinaceae.</title>
        <authorList>
            <person name="Liu Y."/>
            <person name="Lai Q."/>
            <person name="Shao Z."/>
        </authorList>
    </citation>
    <scope>NUCLEOTIDE SEQUENCE [LARGE SCALE GENOMIC DNA]</scope>
    <source>
        <strain evidence="5">PO-M2</strain>
    </source>
</reference>
<keyword evidence="2" id="KW-0560">Oxidoreductase</keyword>
<comment type="caution">
    <text evidence="4">The sequence shown here is derived from an EMBL/GenBank/DDBJ whole genome shotgun (WGS) entry which is preliminary data.</text>
</comment>
<proteinExistence type="predicted"/>
<feature type="domain" description="Enoyl reductase (ER)" evidence="3">
    <location>
        <begin position="14"/>
        <end position="321"/>
    </location>
</feature>
<dbReference type="InterPro" id="IPR013149">
    <property type="entry name" value="ADH-like_C"/>
</dbReference>
<gene>
    <name evidence="4" type="ORF">CWI70_03340</name>
</gene>
<protein>
    <submittedName>
        <fullName evidence="4">NAD(P)H-quinone oxidoreductase</fullName>
    </submittedName>
</protein>
<accession>A0A432Y4C6</accession>
<dbReference type="Pfam" id="PF08240">
    <property type="entry name" value="ADH_N"/>
    <property type="match status" value="1"/>
</dbReference>
<evidence type="ECO:0000256" key="1">
    <source>
        <dbReference type="ARBA" id="ARBA00022857"/>
    </source>
</evidence>
<dbReference type="InterPro" id="IPR020843">
    <property type="entry name" value="ER"/>
</dbReference>
<dbReference type="CDD" id="cd05276">
    <property type="entry name" value="p53_inducible_oxidoreductase"/>
    <property type="match status" value="1"/>
</dbReference>
<dbReference type="InterPro" id="IPR013154">
    <property type="entry name" value="ADH-like_N"/>
</dbReference>
<evidence type="ECO:0000313" key="4">
    <source>
        <dbReference type="EMBL" id="RUO55828.1"/>
    </source>
</evidence>
<keyword evidence="5" id="KW-1185">Reference proteome</keyword>
<dbReference type="Gene3D" id="3.90.180.10">
    <property type="entry name" value="Medium-chain alcohol dehydrogenases, catalytic domain"/>
    <property type="match status" value="1"/>
</dbReference>
<dbReference type="AlphaFoldDB" id="A0A432Y4C6"/>
<dbReference type="PANTHER" id="PTHR48106:SF8">
    <property type="entry name" value="OS02G0805600 PROTEIN"/>
    <property type="match status" value="1"/>
</dbReference>
<dbReference type="SMART" id="SM00829">
    <property type="entry name" value="PKS_ER"/>
    <property type="match status" value="1"/>
</dbReference>
<dbReference type="SUPFAM" id="SSF51735">
    <property type="entry name" value="NAD(P)-binding Rossmann-fold domains"/>
    <property type="match status" value="1"/>
</dbReference>
<dbReference type="NCBIfam" id="TIGR02824">
    <property type="entry name" value="quinone_pig3"/>
    <property type="match status" value="1"/>
</dbReference>
<name>A0A432Y4C6_9GAMM</name>
<dbReference type="OrthoDB" id="9780520at2"/>